<comment type="caution">
    <text evidence="2">The sequence shown here is derived from an EMBL/GenBank/DDBJ whole genome shotgun (WGS) entry which is preliminary data.</text>
</comment>
<dbReference type="GeneID" id="36338387"/>
<dbReference type="RefSeq" id="XP_024353736.1">
    <property type="nucleotide sequence ID" value="XM_024491921.1"/>
</dbReference>
<accession>W6ULX5</accession>
<dbReference type="KEGG" id="egl:EGR_02672"/>
<dbReference type="AlphaFoldDB" id="W6ULX5"/>
<feature type="region of interest" description="Disordered" evidence="1">
    <location>
        <begin position="124"/>
        <end position="164"/>
    </location>
</feature>
<evidence type="ECO:0000256" key="1">
    <source>
        <dbReference type="SAM" id="MobiDB-lite"/>
    </source>
</evidence>
<organism evidence="2 3">
    <name type="scientific">Echinococcus granulosus</name>
    <name type="common">Hydatid tapeworm</name>
    <dbReference type="NCBI Taxonomy" id="6210"/>
    <lineage>
        <taxon>Eukaryota</taxon>
        <taxon>Metazoa</taxon>
        <taxon>Spiralia</taxon>
        <taxon>Lophotrochozoa</taxon>
        <taxon>Platyhelminthes</taxon>
        <taxon>Cestoda</taxon>
        <taxon>Eucestoda</taxon>
        <taxon>Cyclophyllidea</taxon>
        <taxon>Taeniidae</taxon>
        <taxon>Echinococcus</taxon>
        <taxon>Echinococcus granulosus group</taxon>
    </lineage>
</organism>
<dbReference type="OMA" id="HRCKSSP"/>
<name>W6ULX5_ECHGR</name>
<sequence length="280" mass="31224">MVYANTLLDPSRKRMVWIKWESETTLLTIAADYFRVLQLSVFNCKTTNGRFAQASLQICTIGDAASPGSDWLHDKAAQLSRPVSKSYVKRAHYLLTTPMSEFNAQNHQQMTKTSVKSLQIFTCSSSTAPRSPRAPPLISKFRGESPPPPSYSLPKSAGPQQRPYNGSECLFSATDRSNRSSFYIIHPEWASEVADVCRLSPRTTASISTTREDGPRRIARAIQEPPLTPKGEEVRGILPVDRGDESLFSVARKAAVHNPVWPHRCKSSPPQRSRDPIAWV</sequence>
<dbReference type="EMBL" id="APAU02000012">
    <property type="protein sequence ID" value="EUB62540.1"/>
    <property type="molecule type" value="Genomic_DNA"/>
</dbReference>
<keyword evidence="3" id="KW-1185">Reference proteome</keyword>
<evidence type="ECO:0000313" key="3">
    <source>
        <dbReference type="Proteomes" id="UP000019149"/>
    </source>
</evidence>
<dbReference type="Proteomes" id="UP000019149">
    <property type="component" value="Unassembled WGS sequence"/>
</dbReference>
<dbReference type="OrthoDB" id="6152580at2759"/>
<gene>
    <name evidence="2" type="ORF">EGR_02672</name>
</gene>
<protein>
    <submittedName>
        <fullName evidence="2">Uncharacterized protein</fullName>
    </submittedName>
</protein>
<proteinExistence type="predicted"/>
<dbReference type="CTD" id="36338387"/>
<evidence type="ECO:0000313" key="2">
    <source>
        <dbReference type="EMBL" id="EUB62540.1"/>
    </source>
</evidence>
<reference evidence="2 3" key="1">
    <citation type="journal article" date="2013" name="Nat. Genet.">
        <title>The genome of the hydatid tapeworm Echinococcus granulosus.</title>
        <authorList>
            <person name="Zheng H."/>
            <person name="Zhang W."/>
            <person name="Zhang L."/>
            <person name="Zhang Z."/>
            <person name="Li J."/>
            <person name="Lu G."/>
            <person name="Zhu Y."/>
            <person name="Wang Y."/>
            <person name="Huang Y."/>
            <person name="Liu J."/>
            <person name="Kang H."/>
            <person name="Chen J."/>
            <person name="Wang L."/>
            <person name="Chen A."/>
            <person name="Yu S."/>
            <person name="Gao Z."/>
            <person name="Jin L."/>
            <person name="Gu W."/>
            <person name="Wang Z."/>
            <person name="Zhao L."/>
            <person name="Shi B."/>
            <person name="Wen H."/>
            <person name="Lin R."/>
            <person name="Jones M.K."/>
            <person name="Brejova B."/>
            <person name="Vinar T."/>
            <person name="Zhao G."/>
            <person name="McManus D.P."/>
            <person name="Chen Z."/>
            <person name="Zhou Y."/>
            <person name="Wang S."/>
        </authorList>
    </citation>
    <scope>NUCLEOTIDE SEQUENCE [LARGE SCALE GENOMIC DNA]</scope>
</reference>